<comment type="function">
    <text evidence="1 7">RNaseP catalyzes the removal of the 5'-leader sequence from pre-tRNA to produce the mature 5'-terminus. It can also cleave other RNA substrates such as 4.5S RNA. The protein component plays an auxiliary but essential role in vivo by binding to the 5'-leader sequence and broadening the substrate specificity of the ribozyme.</text>
</comment>
<dbReference type="RefSeq" id="WP_371392520.1">
    <property type="nucleotide sequence ID" value="NZ_CP163421.1"/>
</dbReference>
<keyword evidence="10" id="KW-1185">Reference proteome</keyword>
<dbReference type="GO" id="GO:0004526">
    <property type="term" value="F:ribonuclease P activity"/>
    <property type="evidence" value="ECO:0007669"/>
    <property type="project" value="UniProtKB-EC"/>
</dbReference>
<evidence type="ECO:0000256" key="8">
    <source>
        <dbReference type="NCBIfam" id="TIGR00188"/>
    </source>
</evidence>
<dbReference type="EC" id="3.1.26.5" evidence="7 8"/>
<dbReference type="Gene3D" id="3.30.230.10">
    <property type="match status" value="1"/>
</dbReference>
<accession>A0ABV9ND87</accession>
<evidence type="ECO:0000256" key="7">
    <source>
        <dbReference type="HAMAP-Rule" id="MF_00227"/>
    </source>
</evidence>
<dbReference type="HAMAP" id="MF_00227">
    <property type="entry name" value="RNase_P"/>
    <property type="match status" value="1"/>
</dbReference>
<dbReference type="Pfam" id="PF00825">
    <property type="entry name" value="Ribonuclease_P"/>
    <property type="match status" value="1"/>
</dbReference>
<evidence type="ECO:0000256" key="5">
    <source>
        <dbReference type="ARBA" id="ARBA00022801"/>
    </source>
</evidence>
<comment type="subunit">
    <text evidence="7">Consists of a catalytic RNA component (M1 or rnpB) and a protein subunit.</text>
</comment>
<evidence type="ECO:0000256" key="1">
    <source>
        <dbReference type="ARBA" id="ARBA00002663"/>
    </source>
</evidence>
<comment type="similarity">
    <text evidence="7">Belongs to the RnpA family.</text>
</comment>
<evidence type="ECO:0000256" key="4">
    <source>
        <dbReference type="ARBA" id="ARBA00022759"/>
    </source>
</evidence>
<keyword evidence="4 7" id="KW-0255">Endonuclease</keyword>
<comment type="catalytic activity">
    <reaction evidence="7">
        <text>Endonucleolytic cleavage of RNA, removing 5'-extranucleotides from tRNA precursor.</text>
        <dbReference type="EC" id="3.1.26.5"/>
    </reaction>
</comment>
<keyword evidence="2 7" id="KW-0819">tRNA processing</keyword>
<keyword evidence="5 7" id="KW-0378">Hydrolase</keyword>
<evidence type="ECO:0000256" key="2">
    <source>
        <dbReference type="ARBA" id="ARBA00022694"/>
    </source>
</evidence>
<dbReference type="SUPFAM" id="SSF54211">
    <property type="entry name" value="Ribosomal protein S5 domain 2-like"/>
    <property type="match status" value="1"/>
</dbReference>
<evidence type="ECO:0000313" key="10">
    <source>
        <dbReference type="Proteomes" id="UP001596024"/>
    </source>
</evidence>
<dbReference type="InterPro" id="IPR000100">
    <property type="entry name" value="RNase_P"/>
</dbReference>
<keyword evidence="3 7" id="KW-0540">Nuclease</keyword>
<dbReference type="InterPro" id="IPR020568">
    <property type="entry name" value="Ribosomal_Su5_D2-typ_SF"/>
</dbReference>
<dbReference type="NCBIfam" id="TIGR00188">
    <property type="entry name" value="rnpA"/>
    <property type="match status" value="1"/>
</dbReference>
<dbReference type="InterPro" id="IPR020539">
    <property type="entry name" value="RNase_P_CS"/>
</dbReference>
<organism evidence="9 10">
    <name type="scientific">Glycocaulis abyssi</name>
    <dbReference type="NCBI Taxonomy" id="1433403"/>
    <lineage>
        <taxon>Bacteria</taxon>
        <taxon>Pseudomonadati</taxon>
        <taxon>Pseudomonadota</taxon>
        <taxon>Alphaproteobacteria</taxon>
        <taxon>Maricaulales</taxon>
        <taxon>Maricaulaceae</taxon>
        <taxon>Glycocaulis</taxon>
    </lineage>
</organism>
<dbReference type="InterPro" id="IPR014721">
    <property type="entry name" value="Ribsml_uS5_D2-typ_fold_subgr"/>
</dbReference>
<proteinExistence type="inferred from homology"/>
<dbReference type="Proteomes" id="UP001596024">
    <property type="component" value="Unassembled WGS sequence"/>
</dbReference>
<gene>
    <name evidence="7 9" type="primary">rnpA</name>
    <name evidence="9" type="ORF">ACFPB0_08200</name>
</gene>
<dbReference type="PANTHER" id="PTHR33992:SF1">
    <property type="entry name" value="RIBONUCLEASE P PROTEIN COMPONENT"/>
    <property type="match status" value="1"/>
</dbReference>
<evidence type="ECO:0000256" key="6">
    <source>
        <dbReference type="ARBA" id="ARBA00022884"/>
    </source>
</evidence>
<dbReference type="PROSITE" id="PS00648">
    <property type="entry name" value="RIBONUCLEASE_P"/>
    <property type="match status" value="1"/>
</dbReference>
<sequence>MKALQYPDRAARIRVRRDFLRARDGRSAARPGLVVQMVAREPLEGPARAGFTASKKVGNAVQRNRARRRLKEAARQILPVHGLPGTDYVFIARAGTAAREWEALLDDMKSALLSLAAPSRPRNTVKD</sequence>
<keyword evidence="6 7" id="KW-0694">RNA-binding</keyword>
<dbReference type="PANTHER" id="PTHR33992">
    <property type="entry name" value="RIBONUCLEASE P PROTEIN COMPONENT"/>
    <property type="match status" value="1"/>
</dbReference>
<comment type="caution">
    <text evidence="9">The sequence shown here is derived from an EMBL/GenBank/DDBJ whole genome shotgun (WGS) entry which is preliminary data.</text>
</comment>
<evidence type="ECO:0000313" key="9">
    <source>
        <dbReference type="EMBL" id="MFC4725269.1"/>
    </source>
</evidence>
<name>A0ABV9ND87_9PROT</name>
<reference evidence="10" key="1">
    <citation type="journal article" date="2019" name="Int. J. Syst. Evol. Microbiol.">
        <title>The Global Catalogue of Microorganisms (GCM) 10K type strain sequencing project: providing services to taxonomists for standard genome sequencing and annotation.</title>
        <authorList>
            <consortium name="The Broad Institute Genomics Platform"/>
            <consortium name="The Broad Institute Genome Sequencing Center for Infectious Disease"/>
            <person name="Wu L."/>
            <person name="Ma J."/>
        </authorList>
    </citation>
    <scope>NUCLEOTIDE SEQUENCE [LARGE SCALE GENOMIC DNA]</scope>
    <source>
        <strain evidence="10">CCUG 62981</strain>
    </source>
</reference>
<dbReference type="EMBL" id="JBHSGQ010000003">
    <property type="protein sequence ID" value="MFC4725269.1"/>
    <property type="molecule type" value="Genomic_DNA"/>
</dbReference>
<protein>
    <recommendedName>
        <fullName evidence="7 8">Ribonuclease P protein component</fullName>
        <shortName evidence="7">RNase P protein</shortName>
        <shortName evidence="7">RNaseP protein</shortName>
        <ecNumber evidence="7 8">3.1.26.5</ecNumber>
    </recommendedName>
    <alternativeName>
        <fullName evidence="7">Protein C5</fullName>
    </alternativeName>
</protein>
<evidence type="ECO:0000256" key="3">
    <source>
        <dbReference type="ARBA" id="ARBA00022722"/>
    </source>
</evidence>